<dbReference type="AlphaFoldDB" id="A0A1J4JXU9"/>
<proteinExistence type="predicted"/>
<feature type="region of interest" description="Disordered" evidence="1">
    <location>
        <begin position="164"/>
        <end position="185"/>
    </location>
</feature>
<protein>
    <submittedName>
        <fullName evidence="2">Uncharacterized protein</fullName>
    </submittedName>
</protein>
<dbReference type="VEuPathDB" id="TrichDB:TRFO_30556"/>
<dbReference type="Proteomes" id="UP000179807">
    <property type="component" value="Unassembled WGS sequence"/>
</dbReference>
<organism evidence="2 3">
    <name type="scientific">Tritrichomonas foetus</name>
    <dbReference type="NCBI Taxonomy" id="1144522"/>
    <lineage>
        <taxon>Eukaryota</taxon>
        <taxon>Metamonada</taxon>
        <taxon>Parabasalia</taxon>
        <taxon>Tritrichomonadida</taxon>
        <taxon>Tritrichomonadidae</taxon>
        <taxon>Tritrichomonas</taxon>
    </lineage>
</organism>
<gene>
    <name evidence="2" type="ORF">TRFO_30556</name>
</gene>
<evidence type="ECO:0000256" key="1">
    <source>
        <dbReference type="SAM" id="MobiDB-lite"/>
    </source>
</evidence>
<dbReference type="EMBL" id="MLAK01000870">
    <property type="protein sequence ID" value="OHT02364.1"/>
    <property type="molecule type" value="Genomic_DNA"/>
</dbReference>
<dbReference type="GeneID" id="94842128"/>
<accession>A0A1J4JXU9</accession>
<comment type="caution">
    <text evidence="2">The sequence shown here is derived from an EMBL/GenBank/DDBJ whole genome shotgun (WGS) entry which is preliminary data.</text>
</comment>
<keyword evidence="3" id="KW-1185">Reference proteome</keyword>
<dbReference type="InterPro" id="IPR010736">
    <property type="entry name" value="SHIPPO-rpt"/>
</dbReference>
<name>A0A1J4JXU9_9EUKA</name>
<dbReference type="RefSeq" id="XP_068355500.1">
    <property type="nucleotide sequence ID" value="XM_068507424.1"/>
</dbReference>
<dbReference type="Pfam" id="PF07004">
    <property type="entry name" value="SHIPPO-rpt"/>
    <property type="match status" value="2"/>
</dbReference>
<evidence type="ECO:0000313" key="3">
    <source>
        <dbReference type="Proteomes" id="UP000179807"/>
    </source>
</evidence>
<reference evidence="2" key="1">
    <citation type="submission" date="2016-10" db="EMBL/GenBank/DDBJ databases">
        <authorList>
            <person name="Benchimol M."/>
            <person name="Almeida L.G."/>
            <person name="Vasconcelos A.T."/>
            <person name="Perreira-Neves A."/>
            <person name="Rosa I.A."/>
            <person name="Tasca T."/>
            <person name="Bogo M.R."/>
            <person name="de Souza W."/>
        </authorList>
    </citation>
    <scope>NUCLEOTIDE SEQUENCE [LARGE SCALE GENOMIC DNA]</scope>
    <source>
        <strain evidence="2">K</strain>
    </source>
</reference>
<feature type="region of interest" description="Disordered" evidence="1">
    <location>
        <begin position="42"/>
        <end position="61"/>
    </location>
</feature>
<sequence length="193" mass="21603">MSSYRSGRSRSAASGSTLYDEFRATAILPLRRYILMTGESNEPFGFGSSSPARPKEKFSDYPGPGRYDPHECMDHTESLRGIGTGFTSIVPRKVEYFRGNKNPEPSRYNPHGIDRKIKPTIGIIPKGKGKITCFPDEREAFNTPGPGSYNLPHQQRRAPTAVFKSKTERNYLPGPKAPPPRFDGRNLILRISE</sequence>
<feature type="region of interest" description="Disordered" evidence="1">
    <location>
        <begin position="139"/>
        <end position="158"/>
    </location>
</feature>
<evidence type="ECO:0000313" key="2">
    <source>
        <dbReference type="EMBL" id="OHT02364.1"/>
    </source>
</evidence>